<dbReference type="AlphaFoldDB" id="A0AA37STJ7"/>
<dbReference type="PANTHER" id="PTHR42924">
    <property type="entry name" value="EXONUCLEASE"/>
    <property type="match status" value="1"/>
</dbReference>
<organism evidence="1 2">
    <name type="scientific">Portibacter lacus</name>
    <dbReference type="NCBI Taxonomy" id="1099794"/>
    <lineage>
        <taxon>Bacteria</taxon>
        <taxon>Pseudomonadati</taxon>
        <taxon>Bacteroidota</taxon>
        <taxon>Saprospiria</taxon>
        <taxon>Saprospirales</taxon>
        <taxon>Haliscomenobacteraceae</taxon>
        <taxon>Portibacter</taxon>
    </lineage>
</organism>
<reference evidence="1" key="2">
    <citation type="submission" date="2023-01" db="EMBL/GenBank/DDBJ databases">
        <title>Draft genome sequence of Portibacter lacus strain NBRC 108769.</title>
        <authorList>
            <person name="Sun Q."/>
            <person name="Mori K."/>
        </authorList>
    </citation>
    <scope>NUCLEOTIDE SEQUENCE</scope>
    <source>
        <strain evidence="1">NBRC 108769</strain>
    </source>
</reference>
<dbReference type="Proteomes" id="UP001156666">
    <property type="component" value="Unassembled WGS sequence"/>
</dbReference>
<evidence type="ECO:0008006" key="3">
    <source>
        <dbReference type="Google" id="ProtNLM"/>
    </source>
</evidence>
<reference evidence="1" key="1">
    <citation type="journal article" date="2014" name="Int. J. Syst. Evol. Microbiol.">
        <title>Complete genome sequence of Corynebacterium casei LMG S-19264T (=DSM 44701T), isolated from a smear-ripened cheese.</title>
        <authorList>
            <consortium name="US DOE Joint Genome Institute (JGI-PGF)"/>
            <person name="Walter F."/>
            <person name="Albersmeier A."/>
            <person name="Kalinowski J."/>
            <person name="Ruckert C."/>
        </authorList>
    </citation>
    <scope>NUCLEOTIDE SEQUENCE</scope>
    <source>
        <strain evidence="1">NBRC 108769</strain>
    </source>
</reference>
<dbReference type="Gene3D" id="3.20.20.140">
    <property type="entry name" value="Metal-dependent hydrolases"/>
    <property type="match status" value="1"/>
</dbReference>
<dbReference type="InterPro" id="IPR016195">
    <property type="entry name" value="Pol/histidinol_Pase-like"/>
</dbReference>
<proteinExistence type="predicted"/>
<evidence type="ECO:0000313" key="1">
    <source>
        <dbReference type="EMBL" id="GLR19892.1"/>
    </source>
</evidence>
<dbReference type="GO" id="GO:0035312">
    <property type="term" value="F:5'-3' DNA exonuclease activity"/>
    <property type="evidence" value="ECO:0007669"/>
    <property type="project" value="TreeGrafter"/>
</dbReference>
<keyword evidence="2" id="KW-1185">Reference proteome</keyword>
<dbReference type="PANTHER" id="PTHR42924:SF11">
    <property type="entry name" value="POLYMERASE_HISTIDINOL PHOSPHATASE N-TERMINAL DOMAIN-CONTAINING PROTEIN"/>
    <property type="match status" value="1"/>
</dbReference>
<dbReference type="GO" id="GO:0004534">
    <property type="term" value="F:5'-3' RNA exonuclease activity"/>
    <property type="evidence" value="ECO:0007669"/>
    <property type="project" value="TreeGrafter"/>
</dbReference>
<name>A0AA37STJ7_9BACT</name>
<protein>
    <recommendedName>
        <fullName evidence="3">Histidinol-phosphatase</fullName>
    </recommendedName>
</protein>
<sequence>MKNLSYFLPFIALLIISCSEQEETSQKKWYKGNLHTHSYWSDGDEFPEVIMDWYKSNDYQFVALTDHNILAEGEKWKVISQDSIYMDAFDNYLKEYGEDWVNYKIDSLGRTQVKLKTFDEYHGRFEEEENFLIMNSEEISDYFEGKPLHMNATNIREKIEPQGGNSVVEVLQNNIDAVMKQREESGVPMIPHVNHPNFFYAITLADMIALKNERFFEVYNGHHMVNNSGDSINMSTEEMWDKINIAYIKKEMPLMYGLATDDSHHYHVNGKEWSNSGRGWIVVRADSLNPSSLINAMEAGDFYASTGVEIKDLKTDDKSISVEIKQEAGETYEITFIGCKKGSEEPEEFMTISGNQAKFEFTNDISFVRCKITSSKLHENPIEELIYEMAWTQPVQVTMN</sequence>
<dbReference type="SUPFAM" id="SSF89550">
    <property type="entry name" value="PHP domain-like"/>
    <property type="match status" value="1"/>
</dbReference>
<gene>
    <name evidence="1" type="ORF">GCM10007940_45080</name>
</gene>
<dbReference type="PROSITE" id="PS51257">
    <property type="entry name" value="PROKAR_LIPOPROTEIN"/>
    <property type="match status" value="1"/>
</dbReference>
<dbReference type="EMBL" id="BSOH01000037">
    <property type="protein sequence ID" value="GLR19892.1"/>
    <property type="molecule type" value="Genomic_DNA"/>
</dbReference>
<comment type="caution">
    <text evidence="1">The sequence shown here is derived from an EMBL/GenBank/DDBJ whole genome shotgun (WGS) entry which is preliminary data.</text>
</comment>
<accession>A0AA37STJ7</accession>
<evidence type="ECO:0000313" key="2">
    <source>
        <dbReference type="Proteomes" id="UP001156666"/>
    </source>
</evidence>
<dbReference type="RefSeq" id="WP_235293419.1">
    <property type="nucleotide sequence ID" value="NZ_BSOH01000037.1"/>
</dbReference>
<dbReference type="InterPro" id="IPR052018">
    <property type="entry name" value="PHP_domain"/>
</dbReference>